<accession>A0A8J7DZ80</accession>
<dbReference type="RefSeq" id="WP_194030245.1">
    <property type="nucleotide sequence ID" value="NZ_JADEWZ010000021.1"/>
</dbReference>
<feature type="domain" description="Glycosyltransferase 2-like" evidence="1">
    <location>
        <begin position="15"/>
        <end position="149"/>
    </location>
</feature>
<sequence length="326" mass="37562">MSHSEHQNLHAINLTVAIPTYNGATRLPFVIEQLRLQSNAEFINWEILIVDNNSSDETAEVIREYQSQWSQPFALRYICETQQGAAFARIRAIKEAKGEWVGFLDDDTVPAVNWVAAACKFSEAHPQAGAYGSQVHGDYEVEPPPDFDRIASFFAITERGSQPHLYDPQMKMLPPSAGLVVRKEAWRANVPKNPVLSGRSNDSILNSEDLEAVLHIQNAGWEVWYNPDMEIYHQIPRDRLEKEYLLYLMRSTGLARHHIRMLRLKNWQKPLLFPFGLAKDTQKALFYFLKHRQKLKNNDVVASCEMEFLRSSILSPFYLWKRSSKS</sequence>
<keyword evidence="3" id="KW-1185">Reference proteome</keyword>
<reference evidence="2" key="1">
    <citation type="submission" date="2020-10" db="EMBL/GenBank/DDBJ databases">
        <authorList>
            <person name="Castelo-Branco R."/>
            <person name="Eusebio N."/>
            <person name="Adriana R."/>
            <person name="Vieira A."/>
            <person name="Brugerolle De Fraissinette N."/>
            <person name="Rezende De Castro R."/>
            <person name="Schneider M.P."/>
            <person name="Vasconcelos V."/>
            <person name="Leao P.N."/>
        </authorList>
    </citation>
    <scope>NUCLEOTIDE SEQUENCE</scope>
    <source>
        <strain evidence="2">LEGE 07157</strain>
    </source>
</reference>
<name>A0A8J7DZ80_9CYAN</name>
<dbReference type="NCBIfam" id="NF038302">
    <property type="entry name" value="EPS_HpsE"/>
    <property type="match status" value="1"/>
</dbReference>
<dbReference type="InterPro" id="IPR029044">
    <property type="entry name" value="Nucleotide-diphossugar_trans"/>
</dbReference>
<dbReference type="SUPFAM" id="SSF53448">
    <property type="entry name" value="Nucleotide-diphospho-sugar transferases"/>
    <property type="match status" value="1"/>
</dbReference>
<dbReference type="InterPro" id="IPR001173">
    <property type="entry name" value="Glyco_trans_2-like"/>
</dbReference>
<dbReference type="EMBL" id="JADEWZ010000021">
    <property type="protein sequence ID" value="MBE9117153.1"/>
    <property type="molecule type" value="Genomic_DNA"/>
</dbReference>
<proteinExistence type="predicted"/>
<dbReference type="Gene3D" id="3.90.550.10">
    <property type="entry name" value="Spore Coat Polysaccharide Biosynthesis Protein SpsA, Chain A"/>
    <property type="match status" value="1"/>
</dbReference>
<dbReference type="Proteomes" id="UP000654482">
    <property type="component" value="Unassembled WGS sequence"/>
</dbReference>
<dbReference type="AlphaFoldDB" id="A0A8J7DZ80"/>
<evidence type="ECO:0000313" key="2">
    <source>
        <dbReference type="EMBL" id="MBE9117153.1"/>
    </source>
</evidence>
<gene>
    <name evidence="2" type="ORF">IQ249_14730</name>
</gene>
<organism evidence="2 3">
    <name type="scientific">Lusitaniella coriacea LEGE 07157</name>
    <dbReference type="NCBI Taxonomy" id="945747"/>
    <lineage>
        <taxon>Bacteria</taxon>
        <taxon>Bacillati</taxon>
        <taxon>Cyanobacteriota</taxon>
        <taxon>Cyanophyceae</taxon>
        <taxon>Spirulinales</taxon>
        <taxon>Lusitaniellaceae</taxon>
        <taxon>Lusitaniella</taxon>
    </lineage>
</organism>
<dbReference type="CDD" id="cd00761">
    <property type="entry name" value="Glyco_tranf_GTA_type"/>
    <property type="match status" value="1"/>
</dbReference>
<evidence type="ECO:0000259" key="1">
    <source>
        <dbReference type="Pfam" id="PF00535"/>
    </source>
</evidence>
<protein>
    <submittedName>
        <fullName evidence="2">Glycosyltransferase family 2 protein</fullName>
    </submittedName>
</protein>
<evidence type="ECO:0000313" key="3">
    <source>
        <dbReference type="Proteomes" id="UP000654482"/>
    </source>
</evidence>
<dbReference type="PANTHER" id="PTHR43179:SF7">
    <property type="entry name" value="RHAMNOSYLTRANSFERASE WBBL"/>
    <property type="match status" value="1"/>
</dbReference>
<comment type="caution">
    <text evidence="2">The sequence shown here is derived from an EMBL/GenBank/DDBJ whole genome shotgun (WGS) entry which is preliminary data.</text>
</comment>
<dbReference type="Pfam" id="PF00535">
    <property type="entry name" value="Glycos_transf_2"/>
    <property type="match status" value="1"/>
</dbReference>
<dbReference type="PANTHER" id="PTHR43179">
    <property type="entry name" value="RHAMNOSYLTRANSFERASE WBBL"/>
    <property type="match status" value="1"/>
</dbReference>